<keyword evidence="3" id="KW-1185">Reference proteome</keyword>
<reference evidence="3" key="1">
    <citation type="submission" date="2016-04" db="EMBL/GenBank/DDBJ databases">
        <title>Comparative genomics of biotechnologically important yeasts.</title>
        <authorList>
            <consortium name="DOE Joint Genome Institute"/>
            <person name="Riley R."/>
            <person name="Haridas S."/>
            <person name="Wolfe K.H."/>
            <person name="Lopes M.R."/>
            <person name="Hittinger C.T."/>
            <person name="Goker M."/>
            <person name="Salamov A."/>
            <person name="Wisecaver J."/>
            <person name="Long T.M."/>
            <person name="Aerts A.L."/>
            <person name="Barry K."/>
            <person name="Choi C."/>
            <person name="Clum A."/>
            <person name="Coughlan A.Y."/>
            <person name="Deshpande S."/>
            <person name="Douglass A.P."/>
            <person name="Hanson S.J."/>
            <person name="Klenk H.-P."/>
            <person name="Labutti K."/>
            <person name="Lapidus A."/>
            <person name="Lindquist E."/>
            <person name="Lipzen A."/>
            <person name="Meier-Kolthoff J.P."/>
            <person name="Ohm R.A."/>
            <person name="Otillar R.P."/>
            <person name="Pangilinan J."/>
            <person name="Peng Y."/>
            <person name="Rokas A."/>
            <person name="Rosa C.A."/>
            <person name="Scheuner C."/>
            <person name="Sibirny A.A."/>
            <person name="Slot J.C."/>
            <person name="Stielow J.B."/>
            <person name="Sun H."/>
            <person name="Kurtzman C.P."/>
            <person name="Blackwell M."/>
            <person name="Grigoriev I.V."/>
            <person name="Jeffries T.W."/>
        </authorList>
    </citation>
    <scope>NUCLEOTIDE SEQUENCE [LARGE SCALE GENOMIC DNA]</scope>
    <source>
        <strain evidence="3">NRRL YB-2248</strain>
    </source>
</reference>
<evidence type="ECO:0000313" key="2">
    <source>
        <dbReference type="EMBL" id="ODV85059.1"/>
    </source>
</evidence>
<dbReference type="AlphaFoldDB" id="A0A1E4SZY6"/>
<name>A0A1E4SZY6_9ASCO</name>
<sequence length="213" mass="23712">MLSLDNSVGLKVKITTTSDAVITGVIHSYNPQTGLLSIIKNSPTSSSQSPSNKSNFIIIKSNFIKQINSLTKQKPTNTAKTNMTEKFQNQSYTPQYIPTSLIGQNYKNENAKLIAKHENAFKLRKSLNGRKITNEGKEIFKSLFNLLPSGDVTFDSRDNIVVFDSHLLVAKPYGVDNCKVARGSGEDDNQQLAYIKKIVKDVWNRLESERKGG</sequence>
<dbReference type="OrthoDB" id="1057137at2759"/>
<proteinExistence type="predicted"/>
<dbReference type="EMBL" id="KV453854">
    <property type="protein sequence ID" value="ODV85059.1"/>
    <property type="molecule type" value="Genomic_DNA"/>
</dbReference>
<dbReference type="PANTHER" id="PTHR13542">
    <property type="entry name" value="LSM12 HOMOLOG"/>
    <property type="match status" value="1"/>
</dbReference>
<protein>
    <recommendedName>
        <fullName evidence="1">AD domain-containing protein</fullName>
    </recommendedName>
</protein>
<dbReference type="InterPro" id="IPR019181">
    <property type="entry name" value="LSM12_ABD"/>
</dbReference>
<dbReference type="InterPro" id="IPR039683">
    <property type="entry name" value="Lsm12-like"/>
</dbReference>
<organism evidence="2 3">
    <name type="scientific">[Candida] arabinofermentans NRRL YB-2248</name>
    <dbReference type="NCBI Taxonomy" id="983967"/>
    <lineage>
        <taxon>Eukaryota</taxon>
        <taxon>Fungi</taxon>
        <taxon>Dikarya</taxon>
        <taxon>Ascomycota</taxon>
        <taxon>Saccharomycotina</taxon>
        <taxon>Pichiomycetes</taxon>
        <taxon>Pichiales</taxon>
        <taxon>Pichiaceae</taxon>
        <taxon>Ogataea</taxon>
        <taxon>Ogataea/Candida clade</taxon>
    </lineage>
</organism>
<dbReference type="Proteomes" id="UP000094801">
    <property type="component" value="Unassembled WGS sequence"/>
</dbReference>
<dbReference type="SMART" id="SM00995">
    <property type="entry name" value="AD"/>
    <property type="match status" value="1"/>
</dbReference>
<dbReference type="PROSITE" id="PS52001">
    <property type="entry name" value="AD"/>
    <property type="match status" value="1"/>
</dbReference>
<dbReference type="InterPro" id="IPR047574">
    <property type="entry name" value="AD"/>
</dbReference>
<evidence type="ECO:0000259" key="1">
    <source>
        <dbReference type="PROSITE" id="PS52001"/>
    </source>
</evidence>
<evidence type="ECO:0000313" key="3">
    <source>
        <dbReference type="Proteomes" id="UP000094801"/>
    </source>
</evidence>
<feature type="domain" description="AD" evidence="1">
    <location>
        <begin position="104"/>
        <end position="207"/>
    </location>
</feature>
<dbReference type="Pfam" id="PF09793">
    <property type="entry name" value="AD"/>
    <property type="match status" value="1"/>
</dbReference>
<gene>
    <name evidence="2" type="ORF">CANARDRAFT_28778</name>
</gene>
<dbReference type="STRING" id="983967.A0A1E4SZY6"/>
<accession>A0A1E4SZY6</accession>